<dbReference type="CDD" id="cd12797">
    <property type="entry name" value="M23_peptidase"/>
    <property type="match status" value="1"/>
</dbReference>
<protein>
    <submittedName>
        <fullName evidence="2">M23 family metallopeptidase</fullName>
        <ecNumber evidence="2">3.4.24.-</ecNumber>
    </submittedName>
</protein>
<comment type="caution">
    <text evidence="2">The sequence shown here is derived from an EMBL/GenBank/DDBJ whole genome shotgun (WGS) entry which is preliminary data.</text>
</comment>
<name>A0ABV8CKG9_9GAMM</name>
<dbReference type="RefSeq" id="WP_377150600.1">
    <property type="nucleotide sequence ID" value="NZ_JBHSAF010000001.1"/>
</dbReference>
<reference evidence="3" key="1">
    <citation type="journal article" date="2019" name="Int. J. Syst. Evol. Microbiol.">
        <title>The Global Catalogue of Microorganisms (GCM) 10K type strain sequencing project: providing services to taxonomists for standard genome sequencing and annotation.</title>
        <authorList>
            <consortium name="The Broad Institute Genomics Platform"/>
            <consortium name="The Broad Institute Genome Sequencing Center for Infectious Disease"/>
            <person name="Wu L."/>
            <person name="Ma J."/>
        </authorList>
    </citation>
    <scope>NUCLEOTIDE SEQUENCE [LARGE SCALE GENOMIC DNA]</scope>
    <source>
        <strain evidence="3">CCUG 54939</strain>
    </source>
</reference>
<sequence length="181" mass="19672">MKIRIPLTILLLCIGAGFVIPERIAIPVSGASTQDWNAQTFWHWPWGPSGVHKGIDIFARRGRAVISATDGLVLYRGHIPAGGNVVLVLGPKWRLHYYAHLESITVAPFSLVACGRPLGTVGSSGNAKGKPPHLHYSIVRMLPAPWAMDGAPQGYKKAFYLNPDAYLRHATDCSRSPAQAE</sequence>
<dbReference type="PANTHER" id="PTHR21666:SF268">
    <property type="entry name" value="PEPTIDASE M23 DOMAIN-CONTAINING PROTEIN"/>
    <property type="match status" value="1"/>
</dbReference>
<feature type="domain" description="M23ase beta-sheet core" evidence="1">
    <location>
        <begin position="51"/>
        <end position="139"/>
    </location>
</feature>
<dbReference type="Proteomes" id="UP001595692">
    <property type="component" value="Unassembled WGS sequence"/>
</dbReference>
<dbReference type="EMBL" id="JBHSAF010000001">
    <property type="protein sequence ID" value="MFC3912493.1"/>
    <property type="molecule type" value="Genomic_DNA"/>
</dbReference>
<dbReference type="Pfam" id="PF01551">
    <property type="entry name" value="Peptidase_M23"/>
    <property type="match status" value="1"/>
</dbReference>
<dbReference type="GO" id="GO:0016787">
    <property type="term" value="F:hydrolase activity"/>
    <property type="evidence" value="ECO:0007669"/>
    <property type="project" value="UniProtKB-KW"/>
</dbReference>
<organism evidence="2 3">
    <name type="scientific">Pseudaeromonas sharmana</name>
    <dbReference type="NCBI Taxonomy" id="328412"/>
    <lineage>
        <taxon>Bacteria</taxon>
        <taxon>Pseudomonadati</taxon>
        <taxon>Pseudomonadota</taxon>
        <taxon>Gammaproteobacteria</taxon>
        <taxon>Aeromonadales</taxon>
        <taxon>Aeromonadaceae</taxon>
        <taxon>Pseudaeromonas</taxon>
    </lineage>
</organism>
<keyword evidence="3" id="KW-1185">Reference proteome</keyword>
<dbReference type="InterPro" id="IPR050570">
    <property type="entry name" value="Cell_wall_metabolism_enzyme"/>
</dbReference>
<dbReference type="SUPFAM" id="SSF51261">
    <property type="entry name" value="Duplicated hybrid motif"/>
    <property type="match status" value="1"/>
</dbReference>
<evidence type="ECO:0000313" key="3">
    <source>
        <dbReference type="Proteomes" id="UP001595692"/>
    </source>
</evidence>
<accession>A0ABV8CKG9</accession>
<dbReference type="InterPro" id="IPR016047">
    <property type="entry name" value="M23ase_b-sheet_dom"/>
</dbReference>
<keyword evidence="2" id="KW-0378">Hydrolase</keyword>
<dbReference type="Gene3D" id="2.70.70.10">
    <property type="entry name" value="Glucose Permease (Domain IIA)"/>
    <property type="match status" value="1"/>
</dbReference>
<evidence type="ECO:0000259" key="1">
    <source>
        <dbReference type="Pfam" id="PF01551"/>
    </source>
</evidence>
<dbReference type="EC" id="3.4.24.-" evidence="2"/>
<dbReference type="PANTHER" id="PTHR21666">
    <property type="entry name" value="PEPTIDASE-RELATED"/>
    <property type="match status" value="1"/>
</dbReference>
<gene>
    <name evidence="2" type="ORF">ACFOSS_03295</name>
</gene>
<proteinExistence type="predicted"/>
<evidence type="ECO:0000313" key="2">
    <source>
        <dbReference type="EMBL" id="MFC3912493.1"/>
    </source>
</evidence>
<dbReference type="InterPro" id="IPR011055">
    <property type="entry name" value="Dup_hybrid_motif"/>
</dbReference>